<dbReference type="AlphaFoldDB" id="A0A369BB74"/>
<organism evidence="2 3">
    <name type="scientific">Anaerobacterium chartisolvens</name>
    <dbReference type="NCBI Taxonomy" id="1297424"/>
    <lineage>
        <taxon>Bacteria</taxon>
        <taxon>Bacillati</taxon>
        <taxon>Bacillota</taxon>
        <taxon>Clostridia</taxon>
        <taxon>Eubacteriales</taxon>
        <taxon>Oscillospiraceae</taxon>
        <taxon>Anaerobacterium</taxon>
    </lineage>
</organism>
<protein>
    <submittedName>
        <fullName evidence="2">Methyltransferase family protein</fullName>
    </submittedName>
</protein>
<evidence type="ECO:0000313" key="2">
    <source>
        <dbReference type="EMBL" id="RCX17848.1"/>
    </source>
</evidence>
<dbReference type="Gene3D" id="3.40.50.150">
    <property type="entry name" value="Vaccinia Virus protein VP39"/>
    <property type="match status" value="1"/>
</dbReference>
<dbReference type="GO" id="GO:0008168">
    <property type="term" value="F:methyltransferase activity"/>
    <property type="evidence" value="ECO:0007669"/>
    <property type="project" value="UniProtKB-KW"/>
</dbReference>
<dbReference type="PANTHER" id="PTHR43464">
    <property type="entry name" value="METHYLTRANSFERASE"/>
    <property type="match status" value="1"/>
</dbReference>
<keyword evidence="2" id="KW-0808">Transferase</keyword>
<accession>A0A369BB74</accession>
<proteinExistence type="predicted"/>
<dbReference type="GO" id="GO:0032259">
    <property type="term" value="P:methylation"/>
    <property type="evidence" value="ECO:0007669"/>
    <property type="project" value="UniProtKB-KW"/>
</dbReference>
<evidence type="ECO:0000313" key="3">
    <source>
        <dbReference type="Proteomes" id="UP000253034"/>
    </source>
</evidence>
<dbReference type="OrthoDB" id="9791837at2"/>
<comment type="caution">
    <text evidence="2">The sequence shown here is derived from an EMBL/GenBank/DDBJ whole genome shotgun (WGS) entry which is preliminary data.</text>
</comment>
<dbReference type="EMBL" id="QPJT01000006">
    <property type="protein sequence ID" value="RCX17848.1"/>
    <property type="molecule type" value="Genomic_DNA"/>
</dbReference>
<evidence type="ECO:0000259" key="1">
    <source>
        <dbReference type="Pfam" id="PF13649"/>
    </source>
</evidence>
<dbReference type="SUPFAM" id="SSF53335">
    <property type="entry name" value="S-adenosyl-L-methionine-dependent methyltransferases"/>
    <property type="match status" value="1"/>
</dbReference>
<name>A0A369BB74_9FIRM</name>
<sequence>MKKVEVIRTYYEENMNKGLPEYKVLGWESEEAQRLRFNSLIFSVDMAGKKILDVGCGMGNLLEYLNLKGIQVDYTGVDILKSMIEQAGRKGLNGTFYHADIFEKNIFQNNSFDIIYASGIFNLNLNNNRKFLSNALRLFMDLSKEAVVFNLLHHKSPDKEEPYYYFDPEEVKDIVEELPQRVKTMKIVENYLNNDFTVVCRK</sequence>
<gene>
    <name evidence="2" type="ORF">DFR58_10613</name>
</gene>
<reference evidence="2 3" key="1">
    <citation type="submission" date="2018-07" db="EMBL/GenBank/DDBJ databases">
        <title>Genomic Encyclopedia of Type Strains, Phase IV (KMG-IV): sequencing the most valuable type-strain genomes for metagenomic binning, comparative biology and taxonomic classification.</title>
        <authorList>
            <person name="Goeker M."/>
        </authorList>
    </citation>
    <scope>NUCLEOTIDE SEQUENCE [LARGE SCALE GENOMIC DNA]</scope>
    <source>
        <strain evidence="2 3">DSM 27016</strain>
    </source>
</reference>
<dbReference type="CDD" id="cd02440">
    <property type="entry name" value="AdoMet_MTases"/>
    <property type="match status" value="1"/>
</dbReference>
<dbReference type="Pfam" id="PF13649">
    <property type="entry name" value="Methyltransf_25"/>
    <property type="match status" value="1"/>
</dbReference>
<keyword evidence="3" id="KW-1185">Reference proteome</keyword>
<keyword evidence="2" id="KW-0489">Methyltransferase</keyword>
<feature type="domain" description="Methyltransferase" evidence="1">
    <location>
        <begin position="51"/>
        <end position="138"/>
    </location>
</feature>
<dbReference type="Proteomes" id="UP000253034">
    <property type="component" value="Unassembled WGS sequence"/>
</dbReference>
<dbReference type="InterPro" id="IPR041698">
    <property type="entry name" value="Methyltransf_25"/>
</dbReference>
<dbReference type="InterPro" id="IPR029063">
    <property type="entry name" value="SAM-dependent_MTases_sf"/>
</dbReference>
<dbReference type="RefSeq" id="WP_114297001.1">
    <property type="nucleotide sequence ID" value="NZ_QPJT01000006.1"/>
</dbReference>